<dbReference type="OrthoDB" id="9770871at2"/>
<accession>A0A2W1KC26</accession>
<comment type="caution">
    <text evidence="1">The sequence shown here is derived from an EMBL/GenBank/DDBJ whole genome shotgun (WGS) entry which is preliminary data.</text>
</comment>
<sequence>MTESYHPNGDLCLHCHHQSSRLLQIRIVDRAYGHKDRRLSLNGGQHEELDFSLVSSHQWYDLEIDDGQHQWRLAGYVENGRTTMTDRANTAPD</sequence>
<gene>
    <name evidence="1" type="ORF">DN052_14410</name>
</gene>
<proteinExistence type="predicted"/>
<name>A0A2W1KC26_ACIFR</name>
<evidence type="ECO:0000313" key="1">
    <source>
        <dbReference type="EMBL" id="PZD80095.1"/>
    </source>
</evidence>
<dbReference type="GO" id="GO:0004629">
    <property type="term" value="F:phospholipase C activity"/>
    <property type="evidence" value="ECO:0007669"/>
    <property type="project" value="InterPro"/>
</dbReference>
<evidence type="ECO:0000313" key="2">
    <source>
        <dbReference type="Proteomes" id="UP000248886"/>
    </source>
</evidence>
<evidence type="ECO:0008006" key="3">
    <source>
        <dbReference type="Google" id="ProtNLM"/>
    </source>
</evidence>
<reference evidence="1 2" key="1">
    <citation type="submission" date="2018-06" db="EMBL/GenBank/DDBJ databases">
        <title>Draft sequence of Acidithiobacillus ferrooxidans CCM 4253.</title>
        <authorList>
            <person name="Moya-Beltran A."/>
            <person name="Castro M."/>
            <person name="Covarrubias P.C."/>
            <person name="Issotta F."/>
            <person name="Janiczek O."/>
            <person name="Mandl M."/>
            <person name="Kucera J."/>
            <person name="Quatrini R."/>
        </authorList>
    </citation>
    <scope>NUCLEOTIDE SEQUENCE [LARGE SCALE GENOMIC DNA]</scope>
    <source>
        <strain evidence="1 2">CCM 4253</strain>
    </source>
</reference>
<dbReference type="GO" id="GO:0016042">
    <property type="term" value="P:lipid catabolic process"/>
    <property type="evidence" value="ECO:0007669"/>
    <property type="project" value="InterPro"/>
</dbReference>
<dbReference type="AlphaFoldDB" id="A0A2W1KC26"/>
<dbReference type="Proteomes" id="UP000248886">
    <property type="component" value="Unassembled WGS sequence"/>
</dbReference>
<protein>
    <recommendedName>
        <fullName evidence="3">DUF756 domain-containing protein</fullName>
    </recommendedName>
</protein>
<organism evidence="1 2">
    <name type="scientific">Acidithiobacillus ferrooxidans</name>
    <name type="common">Thiobacillus ferrooxidans</name>
    <dbReference type="NCBI Taxonomy" id="920"/>
    <lineage>
        <taxon>Bacteria</taxon>
        <taxon>Pseudomonadati</taxon>
        <taxon>Pseudomonadota</taxon>
        <taxon>Acidithiobacillia</taxon>
        <taxon>Acidithiobacillales</taxon>
        <taxon>Acidithiobacillaceae</taxon>
        <taxon>Acidithiobacillus</taxon>
    </lineage>
</organism>
<dbReference type="EMBL" id="QKQP01000011">
    <property type="protein sequence ID" value="PZD80095.1"/>
    <property type="molecule type" value="Genomic_DNA"/>
</dbReference>